<organism evidence="5 6">
    <name type="scientific">Thermodesulfatator indicus (strain DSM 15286 / JCM 11887 / CIR29812)</name>
    <dbReference type="NCBI Taxonomy" id="667014"/>
    <lineage>
        <taxon>Bacteria</taxon>
        <taxon>Pseudomonadati</taxon>
        <taxon>Thermodesulfobacteriota</taxon>
        <taxon>Thermodesulfobacteria</taxon>
        <taxon>Thermodesulfobacteriales</taxon>
        <taxon>Thermodesulfatatoraceae</taxon>
        <taxon>Thermodesulfatator</taxon>
    </lineage>
</organism>
<dbReference type="InterPro" id="IPR009016">
    <property type="entry name" value="Fe_hydrogenase"/>
</dbReference>
<dbReference type="InParanoid" id="F8A9K6"/>
<dbReference type="EMBL" id="CP002683">
    <property type="protein sequence ID" value="AEH45232.1"/>
    <property type="molecule type" value="Genomic_DNA"/>
</dbReference>
<keyword evidence="2" id="KW-0408">Iron</keyword>
<evidence type="ECO:0000256" key="3">
    <source>
        <dbReference type="ARBA" id="ARBA00023014"/>
    </source>
</evidence>
<dbReference type="InterPro" id="IPR050340">
    <property type="entry name" value="Cytosolic_Fe-S_CAF"/>
</dbReference>
<dbReference type="KEGG" id="tid:Thein_1366"/>
<keyword evidence="3" id="KW-0411">Iron-sulfur</keyword>
<dbReference type="eggNOG" id="COG4624">
    <property type="taxonomic scope" value="Bacteria"/>
</dbReference>
<protein>
    <submittedName>
        <fullName evidence="5">Hydrogenase, Fe-only</fullName>
        <ecNumber evidence="5">1.12.7.2</ecNumber>
    </submittedName>
</protein>
<dbReference type="InterPro" id="IPR003149">
    <property type="entry name" value="Fe_hydrogenase_ssu"/>
</dbReference>
<dbReference type="PANTHER" id="PTHR11615">
    <property type="entry name" value="NITRATE, FORMATE, IRON DEHYDROGENASE"/>
    <property type="match status" value="1"/>
</dbReference>
<dbReference type="PROSITE" id="PS51379">
    <property type="entry name" value="4FE4S_FER_2"/>
    <property type="match status" value="1"/>
</dbReference>
<dbReference type="Gene3D" id="3.40.950.10">
    <property type="entry name" value="Fe-only Hydrogenase (Larger Subunit), Chain L, domain 3"/>
    <property type="match status" value="1"/>
</dbReference>
<dbReference type="Gene3D" id="3.30.70.20">
    <property type="match status" value="1"/>
</dbReference>
<dbReference type="GO" id="GO:0051536">
    <property type="term" value="F:iron-sulfur cluster binding"/>
    <property type="evidence" value="ECO:0007669"/>
    <property type="project" value="UniProtKB-KW"/>
</dbReference>
<dbReference type="SMART" id="SM00902">
    <property type="entry name" value="Fe_hyd_SSU"/>
    <property type="match status" value="1"/>
</dbReference>
<dbReference type="Pfam" id="PF02256">
    <property type="entry name" value="Fe_hyd_SSU"/>
    <property type="match status" value="1"/>
</dbReference>
<dbReference type="PROSITE" id="PS00198">
    <property type="entry name" value="4FE4S_FER_1"/>
    <property type="match status" value="1"/>
</dbReference>
<dbReference type="Gene3D" id="4.10.260.20">
    <property type="entry name" value="Iron hydrogenase, small subunit"/>
    <property type="match status" value="1"/>
</dbReference>
<keyword evidence="6" id="KW-1185">Reference proteome</keyword>
<gene>
    <name evidence="5" type="ordered locus">Thein_1366</name>
</gene>
<dbReference type="InterPro" id="IPR004108">
    <property type="entry name" value="Fe_hydrogenase_lsu_C"/>
</dbReference>
<name>F8A9K6_THEID</name>
<reference evidence="6" key="1">
    <citation type="submission" date="2011-04" db="EMBL/GenBank/DDBJ databases">
        <title>The complete genome of Thermodesulfatator indicus DSM 15286.</title>
        <authorList>
            <person name="Lucas S."/>
            <person name="Copeland A."/>
            <person name="Lapidus A."/>
            <person name="Bruce D."/>
            <person name="Goodwin L."/>
            <person name="Pitluck S."/>
            <person name="Peters L."/>
            <person name="Kyrpides N."/>
            <person name="Mavromatis K."/>
            <person name="Pagani I."/>
            <person name="Ivanova N."/>
            <person name="Saunders L."/>
            <person name="Detter J.C."/>
            <person name="Tapia R."/>
            <person name="Han C."/>
            <person name="Land M."/>
            <person name="Hauser L."/>
            <person name="Markowitz V."/>
            <person name="Cheng J.-F."/>
            <person name="Hugenholtz P."/>
            <person name="Woyke T."/>
            <person name="Wu D."/>
            <person name="Spring S."/>
            <person name="Schroeder M."/>
            <person name="Brambilla E."/>
            <person name="Klenk H.-P."/>
            <person name="Eisen J.A."/>
        </authorList>
    </citation>
    <scope>NUCLEOTIDE SEQUENCE [LARGE SCALE GENOMIC DNA]</scope>
    <source>
        <strain evidence="6">DSM 15286 / JCM 11887 / CIR29812</strain>
    </source>
</reference>
<evidence type="ECO:0000313" key="5">
    <source>
        <dbReference type="EMBL" id="AEH45232.1"/>
    </source>
</evidence>
<dbReference type="HOGENOM" id="CLU_018240_2_0_0"/>
<proteinExistence type="predicted"/>
<dbReference type="InterPro" id="IPR006311">
    <property type="entry name" value="TAT_signal"/>
</dbReference>
<dbReference type="PROSITE" id="PS51318">
    <property type="entry name" value="TAT"/>
    <property type="match status" value="1"/>
</dbReference>
<accession>F8A9K6</accession>
<reference evidence="5 6" key="2">
    <citation type="journal article" date="2012" name="Stand. Genomic Sci.">
        <title>Complete genome sequence of the thermophilic sulfate-reducing ocean bacterium Thermodesulfatator indicus type strain (CIR29812(T)).</title>
        <authorList>
            <person name="Anderson I."/>
            <person name="Saunders E."/>
            <person name="Lapidus A."/>
            <person name="Nolan M."/>
            <person name="Lucas S."/>
            <person name="Tice H."/>
            <person name="Del Rio T.G."/>
            <person name="Cheng J.F."/>
            <person name="Han C."/>
            <person name="Tapia R."/>
            <person name="Goodwin L.A."/>
            <person name="Pitluck S."/>
            <person name="Liolios K."/>
            <person name="Mavromatis K."/>
            <person name="Pagani I."/>
            <person name="Ivanova N."/>
            <person name="Mikhailova N."/>
            <person name="Pati A."/>
            <person name="Chen A."/>
            <person name="Palaniappan K."/>
            <person name="Land M."/>
            <person name="Hauser L."/>
            <person name="Jeffries C.D."/>
            <person name="Chang Y.J."/>
            <person name="Brambilla E.M."/>
            <person name="Rohde M."/>
            <person name="Spring S."/>
            <person name="Goker M."/>
            <person name="Detter J.C."/>
            <person name="Woyke T."/>
            <person name="Bristow J."/>
            <person name="Eisen J.A."/>
            <person name="Markowitz V."/>
            <person name="Hugenholtz P."/>
            <person name="Kyrpides N.C."/>
            <person name="Klenk H.P."/>
        </authorList>
    </citation>
    <scope>NUCLEOTIDE SEQUENCE [LARGE SCALE GENOMIC DNA]</scope>
    <source>
        <strain evidence="6">DSM 15286 / JCM 11887 / CIR29812</strain>
    </source>
</reference>
<dbReference type="STRING" id="667014.Thein_1366"/>
<evidence type="ECO:0000313" key="6">
    <source>
        <dbReference type="Proteomes" id="UP000006793"/>
    </source>
</evidence>
<dbReference type="InterPro" id="IPR017896">
    <property type="entry name" value="4Fe4S_Fe-S-bd"/>
</dbReference>
<dbReference type="NCBIfam" id="TIGR02512">
    <property type="entry name" value="FeFe_hydrog_A"/>
    <property type="match status" value="1"/>
</dbReference>
<dbReference type="EC" id="1.12.7.2" evidence="5"/>
<sequence>MGEKGFKKKISRRSFLEIIAGLGVTGLAGTAFRGLNGLPEAIAKTNRRGTKYYGYAGSVVPVAPDNPSIVHFDKFCKHGECGVCSTVCHEKQGVFGYWDPRVASEVVCVNCGQCTAYCPGKRGIPAMQERDETEKAFAFLENDEYHVVVQTAPAVRVAIGEEFGLPPGEWEEGQLVAALRRLGFDAVFDTNFAADLTIMEEATEFVKRVVYAEKPLPMFTSCCPGWVKFAEYFYPELLSHLSSCKSPQQMLGAVAKTYYAKERGIDPSKIISIAVMPCTAKKFEAQRPEMKAAAEYWHNEEITADVDLVLTVRELARMLKAKNIDLLALPEEDYDPILGEDTGAARIFGVTGGVMEAAVRTAYYFLTGEDPPDTLLEFTPVRGLDDVKEASLNINGATINIAVVNGLANVRNVCEIVMDNPNKWHFIEVMACRGGCISGGGQPRTEVPPTDEIRLARIESLYTSDELSQIRLSYLNEEVRALYEKFLGEPNGELAEELLHTHYVDRGPVA</sequence>
<keyword evidence="1" id="KW-0479">Metal-binding</keyword>
<evidence type="ECO:0000259" key="4">
    <source>
        <dbReference type="PROSITE" id="PS51379"/>
    </source>
</evidence>
<dbReference type="InterPro" id="IPR013352">
    <property type="entry name" value="Fe_hydrogenase_subset"/>
</dbReference>
<dbReference type="eggNOG" id="COG1146">
    <property type="taxonomic scope" value="Bacteria"/>
</dbReference>
<dbReference type="InterPro" id="IPR017900">
    <property type="entry name" value="4Fe4S_Fe_S_CS"/>
</dbReference>
<dbReference type="PaxDb" id="667014-Thein_1366"/>
<evidence type="ECO:0000256" key="2">
    <source>
        <dbReference type="ARBA" id="ARBA00023004"/>
    </source>
</evidence>
<dbReference type="InterPro" id="IPR036991">
    <property type="entry name" value="Fe_hydrogenase_ssu_sf"/>
</dbReference>
<dbReference type="RefSeq" id="WP_013907974.1">
    <property type="nucleotide sequence ID" value="NC_015681.1"/>
</dbReference>
<dbReference type="PATRIC" id="fig|667014.3.peg.1405"/>
<dbReference type="GO" id="GO:0005506">
    <property type="term" value="F:iron ion binding"/>
    <property type="evidence" value="ECO:0007669"/>
    <property type="project" value="InterPro"/>
</dbReference>
<dbReference type="GO" id="GO:0008901">
    <property type="term" value="F:ferredoxin hydrogenase activity"/>
    <property type="evidence" value="ECO:0007669"/>
    <property type="project" value="UniProtKB-EC"/>
</dbReference>
<dbReference type="Pfam" id="PF02906">
    <property type="entry name" value="Fe_hyd_lg_C"/>
    <property type="match status" value="1"/>
</dbReference>
<dbReference type="Proteomes" id="UP000006793">
    <property type="component" value="Chromosome"/>
</dbReference>
<dbReference type="Gene3D" id="3.40.50.1780">
    <property type="match status" value="1"/>
</dbReference>
<dbReference type="SUPFAM" id="SSF54862">
    <property type="entry name" value="4Fe-4S ferredoxins"/>
    <property type="match status" value="1"/>
</dbReference>
<evidence type="ECO:0000256" key="1">
    <source>
        <dbReference type="ARBA" id="ARBA00022723"/>
    </source>
</evidence>
<dbReference type="OrthoDB" id="9803192at2"/>
<dbReference type="SUPFAM" id="SSF53920">
    <property type="entry name" value="Fe-only hydrogenase"/>
    <property type="match status" value="1"/>
</dbReference>
<keyword evidence="5" id="KW-0560">Oxidoreductase</keyword>
<feature type="domain" description="4Fe-4S ferredoxin-type" evidence="4">
    <location>
        <begin position="98"/>
        <end position="130"/>
    </location>
</feature>
<dbReference type="AlphaFoldDB" id="F8A9K6"/>